<dbReference type="AlphaFoldDB" id="A0ABD3VAB9"/>
<evidence type="ECO:0000313" key="3">
    <source>
        <dbReference type="Proteomes" id="UP001634394"/>
    </source>
</evidence>
<dbReference type="GO" id="GO:0006673">
    <property type="term" value="P:inositol phosphoceramide metabolic process"/>
    <property type="evidence" value="ECO:0007669"/>
    <property type="project" value="UniProtKB-ARBA"/>
</dbReference>
<dbReference type="Gene3D" id="3.90.550.20">
    <property type="match status" value="1"/>
</dbReference>
<evidence type="ECO:0000256" key="1">
    <source>
        <dbReference type="ARBA" id="ARBA00022679"/>
    </source>
</evidence>
<dbReference type="GO" id="GO:0016740">
    <property type="term" value="F:transferase activity"/>
    <property type="evidence" value="ECO:0007669"/>
    <property type="project" value="UniProtKB-KW"/>
</dbReference>
<dbReference type="InterPro" id="IPR051706">
    <property type="entry name" value="Glycosyltransferase_domain"/>
</dbReference>
<gene>
    <name evidence="2" type="ORF">ACJMK2_012483</name>
</gene>
<dbReference type="InterPro" id="IPR029044">
    <property type="entry name" value="Nucleotide-diphossugar_trans"/>
</dbReference>
<dbReference type="PANTHER" id="PTHR32385">
    <property type="entry name" value="MANNOSYL PHOSPHORYLINOSITOL CERAMIDE SYNTHASE"/>
    <property type="match status" value="1"/>
</dbReference>
<dbReference type="SUPFAM" id="SSF53448">
    <property type="entry name" value="Nucleotide-diphospho-sugar transferases"/>
    <property type="match status" value="1"/>
</dbReference>
<comment type="caution">
    <text evidence="2">The sequence shown here is derived from an EMBL/GenBank/DDBJ whole genome shotgun (WGS) entry which is preliminary data.</text>
</comment>
<keyword evidence="1" id="KW-0808">Transferase</keyword>
<dbReference type="Pfam" id="PF04488">
    <property type="entry name" value="Gly_transf_sug"/>
    <property type="match status" value="1"/>
</dbReference>
<dbReference type="GO" id="GO:0016020">
    <property type="term" value="C:membrane"/>
    <property type="evidence" value="ECO:0007669"/>
    <property type="project" value="GOC"/>
</dbReference>
<dbReference type="Proteomes" id="UP001634394">
    <property type="component" value="Unassembled WGS sequence"/>
</dbReference>
<dbReference type="GO" id="GO:0006688">
    <property type="term" value="P:glycosphingolipid biosynthetic process"/>
    <property type="evidence" value="ECO:0007669"/>
    <property type="project" value="UniProtKB-ARBA"/>
</dbReference>
<accession>A0ABD3VAB9</accession>
<keyword evidence="3" id="KW-1185">Reference proteome</keyword>
<reference evidence="2 3" key="1">
    <citation type="submission" date="2024-11" db="EMBL/GenBank/DDBJ databases">
        <title>Chromosome-level genome assembly of the freshwater bivalve Anodonta woodiana.</title>
        <authorList>
            <person name="Chen X."/>
        </authorList>
    </citation>
    <scope>NUCLEOTIDE SEQUENCE [LARGE SCALE GENOMIC DNA]</scope>
    <source>
        <strain evidence="2">MN2024</strain>
        <tissue evidence="2">Gills</tissue>
    </source>
</reference>
<name>A0ABD3VAB9_SINWO</name>
<protein>
    <submittedName>
        <fullName evidence="2">Uncharacterized protein</fullName>
    </submittedName>
</protein>
<proteinExistence type="predicted"/>
<sequence length="376" mass="43932">MFRLSKCKWLFIGLLLFTIILFTNTIRHSRLSSGLLHRSTSSGGTLEDAVDTEERRIQCGLAVCTACQIVQDGEKKDLLDSYANPAIYASLHKTFPPPITKELETLPTSGINRIETIIHQSWKTNEVPIHFENFIQSFIKNHASWEYMFWTDNSMRKFIKDHYPNILSLYDSYPHPLNRPDAVRYMILFHFGGVYSDLDVQSLHPLDPMIKEIYLFYSTRTQATNAFMACRKRHPFMKSVIENLFHFYYFSDVLDSTGPRFLTFTLRQYLNKNVNLDASDDDYVYLAPPEYFQPSFHPDMINKLKLLCGGFPCLSVLRQWQCNQWNQEGLRSKPYSFSFTNHVWAHTVFNTKNILNMISIKIYNIVPNATEYFINT</sequence>
<dbReference type="EMBL" id="JBJQND010000013">
    <property type="protein sequence ID" value="KAL3857853.1"/>
    <property type="molecule type" value="Genomic_DNA"/>
</dbReference>
<dbReference type="PANTHER" id="PTHR32385:SF15">
    <property type="entry name" value="INOSITOL PHOSPHOCERAMIDE MANNOSYLTRANSFERASE 1"/>
    <property type="match status" value="1"/>
</dbReference>
<dbReference type="InterPro" id="IPR007577">
    <property type="entry name" value="GlycoTrfase_DXD_sugar-bd_CS"/>
</dbReference>
<evidence type="ECO:0000313" key="2">
    <source>
        <dbReference type="EMBL" id="KAL3857853.1"/>
    </source>
</evidence>
<organism evidence="2 3">
    <name type="scientific">Sinanodonta woodiana</name>
    <name type="common">Chinese pond mussel</name>
    <name type="synonym">Anodonta woodiana</name>
    <dbReference type="NCBI Taxonomy" id="1069815"/>
    <lineage>
        <taxon>Eukaryota</taxon>
        <taxon>Metazoa</taxon>
        <taxon>Spiralia</taxon>
        <taxon>Lophotrochozoa</taxon>
        <taxon>Mollusca</taxon>
        <taxon>Bivalvia</taxon>
        <taxon>Autobranchia</taxon>
        <taxon>Heteroconchia</taxon>
        <taxon>Palaeoheterodonta</taxon>
        <taxon>Unionida</taxon>
        <taxon>Unionoidea</taxon>
        <taxon>Unionidae</taxon>
        <taxon>Unioninae</taxon>
        <taxon>Sinanodonta</taxon>
    </lineage>
</organism>